<evidence type="ECO:0000256" key="1">
    <source>
        <dbReference type="SAM" id="MobiDB-lite"/>
    </source>
</evidence>
<dbReference type="InterPro" id="IPR002509">
    <property type="entry name" value="NODB_dom"/>
</dbReference>
<feature type="signal peptide" evidence="2">
    <location>
        <begin position="1"/>
        <end position="23"/>
    </location>
</feature>
<comment type="caution">
    <text evidence="4">The sequence shown here is derived from an EMBL/GenBank/DDBJ whole genome shotgun (WGS) entry which is preliminary data.</text>
</comment>
<dbReference type="RefSeq" id="WP_188455500.1">
    <property type="nucleotide sequence ID" value="NZ_BMFR01000008.1"/>
</dbReference>
<protein>
    <recommendedName>
        <fullName evidence="3">NodB homology domain-containing protein</fullName>
    </recommendedName>
</protein>
<gene>
    <name evidence="4" type="ORF">GCM10011398_22550</name>
</gene>
<dbReference type="InterPro" id="IPR011330">
    <property type="entry name" value="Glyco_hydro/deAcase_b/a-brl"/>
</dbReference>
<dbReference type="InterPro" id="IPR050248">
    <property type="entry name" value="Polysacc_deacetylase_ArnD"/>
</dbReference>
<sequence>MNKFKLIIFLACLVIFYVCQSHFDLNQEGAKESQSIAAGHKAGQDSTQQINPTYKELPESQKTETGESKAESELVSPTNEKTVYLTFDDGPTAATTDILNTLNQFNAKATFFMLEPSMTELPEVVDKIVKEGHAVGLHGVTHNQNKFYKSEQSALEEMNAAQQTLQSITGIKSSLIRTPYGSVPYLTESYREVLAGNGFKLWDWNVDSSDWSLSSDEYVGTVIKQIEDLVNAGVAPIILMHDKANTANHLSMLLTYLSEHGFHTKKIEENLQPYNFNCYQRCHRLSTK</sequence>
<dbReference type="PANTHER" id="PTHR10587">
    <property type="entry name" value="GLYCOSYL TRANSFERASE-RELATED"/>
    <property type="match status" value="1"/>
</dbReference>
<dbReference type="Pfam" id="PF01522">
    <property type="entry name" value="Polysacc_deac_1"/>
    <property type="match status" value="1"/>
</dbReference>
<evidence type="ECO:0000259" key="3">
    <source>
        <dbReference type="PROSITE" id="PS51677"/>
    </source>
</evidence>
<proteinExistence type="predicted"/>
<feature type="chain" id="PRO_5038995960" description="NodB homology domain-containing protein" evidence="2">
    <location>
        <begin position="24"/>
        <end position="288"/>
    </location>
</feature>
<evidence type="ECO:0000256" key="2">
    <source>
        <dbReference type="SAM" id="SignalP"/>
    </source>
</evidence>
<evidence type="ECO:0000313" key="4">
    <source>
        <dbReference type="EMBL" id="GGG76990.1"/>
    </source>
</evidence>
<keyword evidence="2" id="KW-0732">Signal</keyword>
<dbReference type="Gene3D" id="3.20.20.370">
    <property type="entry name" value="Glycoside hydrolase/deacetylase"/>
    <property type="match status" value="1"/>
</dbReference>
<feature type="compositionally biased region" description="Basic and acidic residues" evidence="1">
    <location>
        <begin position="57"/>
        <end position="72"/>
    </location>
</feature>
<accession>A0A917M4L6</accession>
<dbReference type="EMBL" id="BMFR01000008">
    <property type="protein sequence ID" value="GGG76990.1"/>
    <property type="molecule type" value="Genomic_DNA"/>
</dbReference>
<name>A0A917M4L6_9BACI</name>
<dbReference type="SUPFAM" id="SSF88713">
    <property type="entry name" value="Glycoside hydrolase/deacetylase"/>
    <property type="match status" value="1"/>
</dbReference>
<dbReference type="GO" id="GO:0005975">
    <property type="term" value="P:carbohydrate metabolic process"/>
    <property type="evidence" value="ECO:0007669"/>
    <property type="project" value="InterPro"/>
</dbReference>
<dbReference type="CDD" id="cd10944">
    <property type="entry name" value="CE4_SmPgdA_like"/>
    <property type="match status" value="1"/>
</dbReference>
<evidence type="ECO:0000313" key="5">
    <source>
        <dbReference type="Proteomes" id="UP000622860"/>
    </source>
</evidence>
<reference evidence="4" key="2">
    <citation type="submission" date="2020-09" db="EMBL/GenBank/DDBJ databases">
        <authorList>
            <person name="Sun Q."/>
            <person name="Zhou Y."/>
        </authorList>
    </citation>
    <scope>NUCLEOTIDE SEQUENCE</scope>
    <source>
        <strain evidence="4">CGMCC 1.12754</strain>
    </source>
</reference>
<organism evidence="4 5">
    <name type="scientific">Virgibacillus oceani</name>
    <dbReference type="NCBI Taxonomy" id="1479511"/>
    <lineage>
        <taxon>Bacteria</taxon>
        <taxon>Bacillati</taxon>
        <taxon>Bacillota</taxon>
        <taxon>Bacilli</taxon>
        <taxon>Bacillales</taxon>
        <taxon>Bacillaceae</taxon>
        <taxon>Virgibacillus</taxon>
    </lineage>
</organism>
<dbReference type="GO" id="GO:0016810">
    <property type="term" value="F:hydrolase activity, acting on carbon-nitrogen (but not peptide) bonds"/>
    <property type="evidence" value="ECO:0007669"/>
    <property type="project" value="InterPro"/>
</dbReference>
<feature type="region of interest" description="Disordered" evidence="1">
    <location>
        <begin position="57"/>
        <end position="77"/>
    </location>
</feature>
<dbReference type="AlphaFoldDB" id="A0A917M4L6"/>
<dbReference type="PANTHER" id="PTHR10587:SF125">
    <property type="entry name" value="POLYSACCHARIDE DEACETYLASE YHEN-RELATED"/>
    <property type="match status" value="1"/>
</dbReference>
<keyword evidence="5" id="KW-1185">Reference proteome</keyword>
<dbReference type="Proteomes" id="UP000622860">
    <property type="component" value="Unassembled WGS sequence"/>
</dbReference>
<dbReference type="PROSITE" id="PS51677">
    <property type="entry name" value="NODB"/>
    <property type="match status" value="1"/>
</dbReference>
<feature type="domain" description="NodB homology" evidence="3">
    <location>
        <begin position="81"/>
        <end position="265"/>
    </location>
</feature>
<reference evidence="4" key="1">
    <citation type="journal article" date="2014" name="Int. J. Syst. Evol. Microbiol.">
        <title>Complete genome sequence of Corynebacterium casei LMG S-19264T (=DSM 44701T), isolated from a smear-ripened cheese.</title>
        <authorList>
            <consortium name="US DOE Joint Genome Institute (JGI-PGF)"/>
            <person name="Walter F."/>
            <person name="Albersmeier A."/>
            <person name="Kalinowski J."/>
            <person name="Ruckert C."/>
        </authorList>
    </citation>
    <scope>NUCLEOTIDE SEQUENCE</scope>
    <source>
        <strain evidence="4">CGMCC 1.12754</strain>
    </source>
</reference>